<keyword evidence="2" id="KW-0805">Transcription regulation</keyword>
<dbReference type="Proteomes" id="UP000184480">
    <property type="component" value="Unassembled WGS sequence"/>
</dbReference>
<dbReference type="InterPro" id="IPR013783">
    <property type="entry name" value="Ig-like_fold"/>
</dbReference>
<dbReference type="GO" id="GO:0000155">
    <property type="term" value="F:phosphorelay sensor kinase activity"/>
    <property type="evidence" value="ECO:0007669"/>
    <property type="project" value="TreeGrafter"/>
</dbReference>
<reference evidence="8" key="1">
    <citation type="submission" date="2016-11" db="EMBL/GenBank/DDBJ databases">
        <authorList>
            <person name="Varghese N."/>
            <person name="Submissions S."/>
        </authorList>
    </citation>
    <scope>NUCLEOTIDE SEQUENCE [LARGE SCALE GENOMIC DNA]</scope>
    <source>
        <strain evidence="8">DSM 27370</strain>
    </source>
</reference>
<dbReference type="EMBL" id="FQUC01000002">
    <property type="protein sequence ID" value="SHE75464.1"/>
    <property type="molecule type" value="Genomic_DNA"/>
</dbReference>
<feature type="transmembrane region" description="Helical" evidence="5">
    <location>
        <begin position="771"/>
        <end position="791"/>
    </location>
</feature>
<dbReference type="InterPro" id="IPR011110">
    <property type="entry name" value="Reg_prop"/>
</dbReference>
<proteinExistence type="predicted"/>
<dbReference type="SUPFAM" id="SSF46689">
    <property type="entry name" value="Homeodomain-like"/>
    <property type="match status" value="1"/>
</dbReference>
<protein>
    <submittedName>
        <fullName evidence="7">AraC-type DNA-binding protein</fullName>
    </submittedName>
</protein>
<dbReference type="Gene3D" id="2.130.10.10">
    <property type="entry name" value="YVTN repeat-like/Quinoprotein amine dehydrogenase"/>
    <property type="match status" value="2"/>
</dbReference>
<dbReference type="AlphaFoldDB" id="A0A1M4W2F6"/>
<dbReference type="PROSITE" id="PS01124">
    <property type="entry name" value="HTH_ARAC_FAMILY_2"/>
    <property type="match status" value="1"/>
</dbReference>
<evidence type="ECO:0000256" key="2">
    <source>
        <dbReference type="ARBA" id="ARBA00023015"/>
    </source>
</evidence>
<evidence type="ECO:0000256" key="1">
    <source>
        <dbReference type="ARBA" id="ARBA00022553"/>
    </source>
</evidence>
<dbReference type="Gene3D" id="1.10.10.60">
    <property type="entry name" value="Homeodomain-like"/>
    <property type="match status" value="1"/>
</dbReference>
<dbReference type="InterPro" id="IPR011123">
    <property type="entry name" value="Y_Y_Y"/>
</dbReference>
<evidence type="ECO:0000259" key="6">
    <source>
        <dbReference type="PROSITE" id="PS01124"/>
    </source>
</evidence>
<keyword evidence="8" id="KW-1185">Reference proteome</keyword>
<keyword evidence="5" id="KW-1133">Transmembrane helix</keyword>
<dbReference type="SMART" id="SM00342">
    <property type="entry name" value="HTH_ARAC"/>
    <property type="match status" value="1"/>
</dbReference>
<dbReference type="OrthoDB" id="993208at2"/>
<dbReference type="STRING" id="1346286.SAMN05444362_102107"/>
<keyword evidence="5" id="KW-0472">Membrane</keyword>
<dbReference type="Gene3D" id="2.60.40.10">
    <property type="entry name" value="Immunoglobulins"/>
    <property type="match status" value="1"/>
</dbReference>
<evidence type="ECO:0000313" key="8">
    <source>
        <dbReference type="Proteomes" id="UP000184480"/>
    </source>
</evidence>
<dbReference type="InterPro" id="IPR009057">
    <property type="entry name" value="Homeodomain-like_sf"/>
</dbReference>
<dbReference type="PANTHER" id="PTHR43547:SF2">
    <property type="entry name" value="HYBRID SIGNAL TRANSDUCTION HISTIDINE KINASE C"/>
    <property type="match status" value="1"/>
</dbReference>
<evidence type="ECO:0000256" key="3">
    <source>
        <dbReference type="ARBA" id="ARBA00023125"/>
    </source>
</evidence>
<keyword evidence="4" id="KW-0804">Transcription</keyword>
<dbReference type="InterPro" id="IPR018060">
    <property type="entry name" value="HTH_AraC"/>
</dbReference>
<evidence type="ECO:0000313" key="7">
    <source>
        <dbReference type="EMBL" id="SHE75464.1"/>
    </source>
</evidence>
<dbReference type="GO" id="GO:0003700">
    <property type="term" value="F:DNA-binding transcription factor activity"/>
    <property type="evidence" value="ECO:0007669"/>
    <property type="project" value="InterPro"/>
</dbReference>
<evidence type="ECO:0000256" key="5">
    <source>
        <dbReference type="SAM" id="Phobius"/>
    </source>
</evidence>
<accession>A0A1M4W2F6</accession>
<evidence type="ECO:0000256" key="4">
    <source>
        <dbReference type="ARBA" id="ARBA00023163"/>
    </source>
</evidence>
<organism evidence="7 8">
    <name type="scientific">Dysgonomonas macrotermitis</name>
    <dbReference type="NCBI Taxonomy" id="1346286"/>
    <lineage>
        <taxon>Bacteria</taxon>
        <taxon>Pseudomonadati</taxon>
        <taxon>Bacteroidota</taxon>
        <taxon>Bacteroidia</taxon>
        <taxon>Bacteroidales</taxon>
        <taxon>Dysgonomonadaceae</taxon>
        <taxon>Dysgonomonas</taxon>
    </lineage>
</organism>
<dbReference type="Pfam" id="PF12833">
    <property type="entry name" value="HTH_18"/>
    <property type="match status" value="1"/>
</dbReference>
<dbReference type="InterPro" id="IPR015943">
    <property type="entry name" value="WD40/YVTN_repeat-like_dom_sf"/>
</dbReference>
<sequence>MLFLDTGIQKHMKPHRIYLIFIFLFCIASPAITQNMVLTELPTQKQLPMAQIYRVFQDSEGYMWYGTEGGGLCRDDGYTVTVFRSDFHTPRLLESNWITCITEDNEHKIWFGTKRGLYILDKKDYSITSLEDKEIERWAIDAILSASDGTLWVSAGNRLFRYDADQKRLDSYTVRWNGEFRSVSQIYEDNLSDIWIVQWRGGLFRFDMEKNDFVSCNWPFEDSPTYIMKDHNSGSYWISTWGKGIVRFDPGAENHKNMFSESPAFYESDDSRRYINGMAQDSILNYLWTITTDNLYIYKVSVTNELYPVEEPDILSSEKKILNQIISDKAGNIWVPAYYPHTFIVSFHQNQAVRYTVPKMEKNYGYPASPVSFVYDDGDYWFFQRRTGLYLCNSADNGLLSISELPGFKGKKISPLLEQSKNGNGIFSVANDTIVMRLTYSKTVSSEYIISLPYDDRIHTLHEDSDSNLWIGTSNNLFKYDLRLHALSNVVRDIGIVNDIVVASDGKVFLATEKQGLCIVQPDDTLYNYHKEENFSILTEAPNFIIWAGTQQGNVYYYAPGGKEIVSVTKDCALNGDAILAIEADNHGYIWILTDQRIVIYDPVTKSTNVVYNSDPSVLMNNFLSLYKDEKGIIHVGGTDGFCSFPDYDRFNTTNANIPVKLSSIKVNGDVRLTGYSEEVITLQPKEQNIELFFSTPDHLNAKNIRYAFRYNEEKEYWNYLLEGQNNIFLTGLAKGEYVLYVKATDKNGYWGDNSIKIVVRRLPAWYETTFAYVIYIFIIIAIICIVLYYYSEWKKRKLIDEQIHNSAKDLQELVSQLSENTLTPAPAEGLNLKDLLVSMQKILQRQKEQKDNSTDITPSDEKPLSLSDEKFIQRALDYVEQNIDNSDYSVEQLSKDLGMERTGLYRKLGSIIDKTPTSFIRSIRLKRAARLLEEGCTVSEAADRVGFGTSSYLSRCFQEEFGIKPSQYIASFKQRKKTTD</sequence>
<keyword evidence="1" id="KW-0597">Phosphoprotein</keyword>
<dbReference type="SUPFAM" id="SSF63829">
    <property type="entry name" value="Calcium-dependent phosphotriesterase"/>
    <property type="match status" value="2"/>
</dbReference>
<dbReference type="GO" id="GO:0043565">
    <property type="term" value="F:sequence-specific DNA binding"/>
    <property type="evidence" value="ECO:0007669"/>
    <property type="project" value="InterPro"/>
</dbReference>
<feature type="domain" description="HTH araC/xylS-type" evidence="6">
    <location>
        <begin position="874"/>
        <end position="972"/>
    </location>
</feature>
<dbReference type="Pfam" id="PF07494">
    <property type="entry name" value="Reg_prop"/>
    <property type="match status" value="2"/>
</dbReference>
<name>A0A1M4W2F6_9BACT</name>
<keyword evidence="3 7" id="KW-0238">DNA-binding</keyword>
<keyword evidence="5" id="KW-0812">Transmembrane</keyword>
<dbReference type="PANTHER" id="PTHR43547">
    <property type="entry name" value="TWO-COMPONENT HISTIDINE KINASE"/>
    <property type="match status" value="1"/>
</dbReference>
<dbReference type="InterPro" id="IPR018062">
    <property type="entry name" value="HTH_AraC-typ_CS"/>
</dbReference>
<dbReference type="Pfam" id="PF07495">
    <property type="entry name" value="Y_Y_Y"/>
    <property type="match status" value="1"/>
</dbReference>
<dbReference type="PROSITE" id="PS00041">
    <property type="entry name" value="HTH_ARAC_FAMILY_1"/>
    <property type="match status" value="1"/>
</dbReference>
<gene>
    <name evidence="7" type="ORF">SAMN05444362_102107</name>
</gene>